<dbReference type="InterPro" id="IPR036388">
    <property type="entry name" value="WH-like_DNA-bd_sf"/>
</dbReference>
<proteinExistence type="predicted"/>
<dbReference type="Proteomes" id="UP000438699">
    <property type="component" value="Unassembled WGS sequence"/>
</dbReference>
<sequence>MAPQPPTMRMHLWLETGEGVLFGMGRLMLLREIERHGSLKAAAAELGMSYRGAWGKIKKTEELLGTDLIDRGNCRRSGASLTPFAHELVMQFTQWFREVEDFALLSSRRYLPFVPDKFSEDMSLAQHDMPD</sequence>
<dbReference type="EMBL" id="WAIE01000004">
    <property type="protein sequence ID" value="KAB1441563.1"/>
    <property type="molecule type" value="Genomic_DNA"/>
</dbReference>
<dbReference type="GO" id="GO:0003700">
    <property type="term" value="F:DNA-binding transcription factor activity"/>
    <property type="evidence" value="ECO:0007669"/>
    <property type="project" value="InterPro"/>
</dbReference>
<dbReference type="PANTHER" id="PTHR30432:SF1">
    <property type="entry name" value="DNA-BINDING TRANSCRIPTIONAL DUAL REGULATOR MODE"/>
    <property type="match status" value="1"/>
</dbReference>
<dbReference type="AlphaFoldDB" id="A0A6N6N1G3"/>
<dbReference type="OrthoDB" id="9800709at2"/>
<dbReference type="PANTHER" id="PTHR30432">
    <property type="entry name" value="TRANSCRIPTIONAL REGULATOR MODE"/>
    <property type="match status" value="1"/>
</dbReference>
<dbReference type="InterPro" id="IPR036390">
    <property type="entry name" value="WH_DNA-bd_sf"/>
</dbReference>
<dbReference type="Gene3D" id="1.10.10.10">
    <property type="entry name" value="Winged helix-like DNA-binding domain superfamily/Winged helix DNA-binding domain"/>
    <property type="match status" value="1"/>
</dbReference>
<keyword evidence="3" id="KW-1185">Reference proteome</keyword>
<accession>A0A6N6N1G3</accession>
<dbReference type="SUPFAM" id="SSF46785">
    <property type="entry name" value="Winged helix' DNA-binding domain"/>
    <property type="match status" value="1"/>
</dbReference>
<name>A0A6N6N1G3_9BACT</name>
<evidence type="ECO:0000259" key="1">
    <source>
        <dbReference type="Pfam" id="PF00126"/>
    </source>
</evidence>
<dbReference type="InterPro" id="IPR000847">
    <property type="entry name" value="LysR_HTH_N"/>
</dbReference>
<evidence type="ECO:0000313" key="3">
    <source>
        <dbReference type="Proteomes" id="UP000438699"/>
    </source>
</evidence>
<feature type="domain" description="HTH lysR-type" evidence="1">
    <location>
        <begin position="26"/>
        <end position="85"/>
    </location>
</feature>
<gene>
    <name evidence="2" type="ORF">F8A88_11220</name>
</gene>
<reference evidence="2 3" key="1">
    <citation type="journal article" date="2017" name="Int. J. Syst. Evol. Microbiol.">
        <title>Desulfovibrio senegalensis sp. nov., a mesophilic sulfate reducer isolated from marine sediment.</title>
        <authorList>
            <person name="Thioye A."/>
            <person name="Gam Z.B.A."/>
            <person name="Mbengue M."/>
            <person name="Cayol J.L."/>
            <person name="Joseph-Bartoli M."/>
            <person name="Toure-Kane C."/>
            <person name="Labat M."/>
        </authorList>
    </citation>
    <scope>NUCLEOTIDE SEQUENCE [LARGE SCALE GENOMIC DNA]</scope>
    <source>
        <strain evidence="2 3">DSM 101509</strain>
    </source>
</reference>
<comment type="caution">
    <text evidence="2">The sequence shown here is derived from an EMBL/GenBank/DDBJ whole genome shotgun (WGS) entry which is preliminary data.</text>
</comment>
<dbReference type="Pfam" id="PF00126">
    <property type="entry name" value="HTH_1"/>
    <property type="match status" value="1"/>
</dbReference>
<dbReference type="InterPro" id="IPR051815">
    <property type="entry name" value="Molybdate_resp_trans_reg"/>
</dbReference>
<evidence type="ECO:0000313" key="2">
    <source>
        <dbReference type="EMBL" id="KAB1441563.1"/>
    </source>
</evidence>
<organism evidence="2 3">
    <name type="scientific">Pseudodesulfovibrio senegalensis</name>
    <dbReference type="NCBI Taxonomy" id="1721087"/>
    <lineage>
        <taxon>Bacteria</taxon>
        <taxon>Pseudomonadati</taxon>
        <taxon>Thermodesulfobacteriota</taxon>
        <taxon>Desulfovibrionia</taxon>
        <taxon>Desulfovibrionales</taxon>
        <taxon>Desulfovibrionaceae</taxon>
    </lineage>
</organism>
<protein>
    <submittedName>
        <fullName evidence="2">LysR family transcriptional regulator</fullName>
    </submittedName>
</protein>